<dbReference type="Gene3D" id="3.40.50.150">
    <property type="entry name" value="Vaccinia Virus protein VP39"/>
    <property type="match status" value="1"/>
</dbReference>
<evidence type="ECO:0000313" key="3">
    <source>
        <dbReference type="EMBL" id="MCV9388222.1"/>
    </source>
</evidence>
<organism evidence="3 4">
    <name type="scientific">Reichenbachiella ulvae</name>
    <dbReference type="NCBI Taxonomy" id="2980104"/>
    <lineage>
        <taxon>Bacteria</taxon>
        <taxon>Pseudomonadati</taxon>
        <taxon>Bacteroidota</taxon>
        <taxon>Cytophagia</taxon>
        <taxon>Cytophagales</taxon>
        <taxon>Reichenbachiellaceae</taxon>
        <taxon>Reichenbachiella</taxon>
    </lineage>
</organism>
<name>A0ABT3CX89_9BACT</name>
<evidence type="ECO:0000259" key="1">
    <source>
        <dbReference type="Pfam" id="PF18096"/>
    </source>
</evidence>
<feature type="domain" description="THUMP-like" evidence="1">
    <location>
        <begin position="322"/>
        <end position="392"/>
    </location>
</feature>
<dbReference type="EMBL" id="JAOYOD010000001">
    <property type="protein sequence ID" value="MCV9388222.1"/>
    <property type="molecule type" value="Genomic_DNA"/>
</dbReference>
<proteinExistence type="predicted"/>
<reference evidence="3 4" key="1">
    <citation type="submission" date="2022-10" db="EMBL/GenBank/DDBJ databases">
        <title>Comparative genomics and taxonomic characterization of three novel marine species of genus Reichenbachiella exhibiting antioxidant and polysaccharide degradation activities.</title>
        <authorList>
            <person name="Muhammad N."/>
            <person name="Lee Y.-J."/>
            <person name="Ko J."/>
            <person name="Kim S.-G."/>
        </authorList>
    </citation>
    <scope>NUCLEOTIDE SEQUENCE [LARGE SCALE GENOMIC DNA]</scope>
    <source>
        <strain evidence="3 4">ABR2-5</strain>
    </source>
</reference>
<accession>A0ABT3CX89</accession>
<evidence type="ECO:0000313" key="4">
    <source>
        <dbReference type="Proteomes" id="UP001300692"/>
    </source>
</evidence>
<sequence>MINSLSKPEVRKFIQEHRLDDPAQLVLKAGKNTELPIREIAHQIKCWQKARHKLPTLVAHADLIYPPGVSLEQSSSEATAQYKARLISGQSLTDLTAGFGIDAYYLSQRFEQVIAIEQNPDLIPVVEHNLELLQAGNIRYVRGNAMDYLKEEKEPSDFYFLDPARRDGANQKVHLIEDCQPNLLEILPLLKQRSAKVLIKLAPLLDIQQALDRLPNVKEVHVVSVDNECKELLFQIDFEFEGEPKVVASNWVQESWDRLEFQYSDEREIASFSQPMKYIYEPNASIMKAGAFTSVGKQFGLSKLHRNSHLYTSEKVVAGFPGRVFEIEAVTVLNKKKLKPFLPNNKANITVRNYPNTVQEIRKKTSIKDGGSVYLFATTLMDGSASVLVCKKC</sequence>
<evidence type="ECO:0000259" key="2">
    <source>
        <dbReference type="Pfam" id="PF22013"/>
    </source>
</evidence>
<dbReference type="Pfam" id="PF18096">
    <property type="entry name" value="Thump_like"/>
    <property type="match status" value="1"/>
</dbReference>
<dbReference type="SUPFAM" id="SSF53335">
    <property type="entry name" value="S-adenosyl-L-methionine-dependent methyltransferases"/>
    <property type="match status" value="1"/>
</dbReference>
<dbReference type="Pfam" id="PF22013">
    <property type="entry name" value="PG_1098_Fer"/>
    <property type="match status" value="1"/>
</dbReference>
<dbReference type="RefSeq" id="WP_264139058.1">
    <property type="nucleotide sequence ID" value="NZ_JAOYOD010000001.1"/>
</dbReference>
<dbReference type="Proteomes" id="UP001300692">
    <property type="component" value="Unassembled WGS sequence"/>
</dbReference>
<dbReference type="CDD" id="cd02440">
    <property type="entry name" value="AdoMet_MTases"/>
    <property type="match status" value="1"/>
</dbReference>
<comment type="caution">
    <text evidence="3">The sequence shown here is derived from an EMBL/GenBank/DDBJ whole genome shotgun (WGS) entry which is preliminary data.</text>
</comment>
<gene>
    <name evidence="3" type="ORF">N7U62_16185</name>
</gene>
<protein>
    <recommendedName>
        <fullName evidence="5">THUMP-like domain-containing protein</fullName>
    </recommendedName>
</protein>
<dbReference type="InterPro" id="IPR054168">
    <property type="entry name" value="PG_1098_Fer"/>
</dbReference>
<keyword evidence="4" id="KW-1185">Reference proteome</keyword>
<dbReference type="Gene3D" id="1.10.10.1110">
    <property type="entry name" value="Methyltransferase PG1098, N-terminal domain"/>
    <property type="match status" value="1"/>
</dbReference>
<evidence type="ECO:0008006" key="5">
    <source>
        <dbReference type="Google" id="ProtNLM"/>
    </source>
</evidence>
<dbReference type="InterPro" id="IPR041497">
    <property type="entry name" value="Thump-like"/>
</dbReference>
<dbReference type="InterPro" id="IPR029063">
    <property type="entry name" value="SAM-dependent_MTases_sf"/>
</dbReference>
<feature type="domain" description="PG-1098 ferredoxin-like" evidence="2">
    <location>
        <begin position="278"/>
        <end position="321"/>
    </location>
</feature>